<gene>
    <name evidence="2" type="ORF">WUBG_13758</name>
</gene>
<evidence type="ECO:0000259" key="1">
    <source>
        <dbReference type="Pfam" id="PF24601"/>
    </source>
</evidence>
<dbReference type="Proteomes" id="UP000004810">
    <property type="component" value="Unassembled WGS sequence"/>
</dbReference>
<dbReference type="PANTHER" id="PTHR14042">
    <property type="entry name" value="DOPEY-RELATED"/>
    <property type="match status" value="1"/>
</dbReference>
<name>J9EIW3_WUCBA</name>
<comment type="caution">
    <text evidence="2">The sequence shown here is derived from an EMBL/GenBank/DDBJ whole genome shotgun (WGS) entry which is preliminary data.</text>
</comment>
<protein>
    <recommendedName>
        <fullName evidence="1">DOP1-like TPR domain-containing protein</fullName>
    </recommendedName>
</protein>
<dbReference type="Pfam" id="PF24601">
    <property type="entry name" value="TPR_DOP1"/>
    <property type="match status" value="1"/>
</dbReference>
<feature type="non-terminal residue" evidence="2">
    <location>
        <position position="1"/>
    </location>
</feature>
<dbReference type="GO" id="GO:0005768">
    <property type="term" value="C:endosome"/>
    <property type="evidence" value="ECO:0007669"/>
    <property type="project" value="TreeGrafter"/>
</dbReference>
<evidence type="ECO:0000313" key="2">
    <source>
        <dbReference type="EMBL" id="EJW75334.1"/>
    </source>
</evidence>
<evidence type="ECO:0000313" key="3">
    <source>
        <dbReference type="Proteomes" id="UP000004810"/>
    </source>
</evidence>
<accession>J9EIW3</accession>
<dbReference type="GO" id="GO:0005829">
    <property type="term" value="C:cytosol"/>
    <property type="evidence" value="ECO:0007669"/>
    <property type="project" value="GOC"/>
</dbReference>
<dbReference type="GO" id="GO:0006895">
    <property type="term" value="P:Golgi to endosome transport"/>
    <property type="evidence" value="ECO:0007669"/>
    <property type="project" value="InterPro"/>
</dbReference>
<reference evidence="3" key="1">
    <citation type="submission" date="2012-08" db="EMBL/GenBank/DDBJ databases">
        <title>The Genome Sequence of Wuchereria bancrofti.</title>
        <authorList>
            <person name="Nutman T.B."/>
            <person name="Fink D.L."/>
            <person name="Russ C."/>
            <person name="Young S."/>
            <person name="Zeng Q."/>
            <person name="Koehrsen M."/>
            <person name="Alvarado L."/>
            <person name="Berlin A."/>
            <person name="Chapman S.B."/>
            <person name="Chen Z."/>
            <person name="Freedman E."/>
            <person name="Gellesch M."/>
            <person name="Goldberg J."/>
            <person name="Griggs A."/>
            <person name="Gujja S."/>
            <person name="Heilman E.R."/>
            <person name="Heiman D."/>
            <person name="Hepburn T."/>
            <person name="Howarth C."/>
            <person name="Jen D."/>
            <person name="Larson L."/>
            <person name="Lewis B."/>
            <person name="Mehta T."/>
            <person name="Park D."/>
            <person name="Pearson M."/>
            <person name="Roberts A."/>
            <person name="Saif S."/>
            <person name="Shea T."/>
            <person name="Shenoy N."/>
            <person name="Sisk P."/>
            <person name="Stolte C."/>
            <person name="Sykes S."/>
            <person name="Walk T."/>
            <person name="White J."/>
            <person name="Yandava C."/>
            <person name="Haas B."/>
            <person name="Henn M.R."/>
            <person name="Nusbaum C."/>
            <person name="Birren B."/>
        </authorList>
    </citation>
    <scope>NUCLEOTIDE SEQUENCE [LARGE SCALE GENOMIC DNA]</scope>
    <source>
        <strain evidence="3">NA</strain>
    </source>
</reference>
<dbReference type="EMBL" id="ADBV01010705">
    <property type="protein sequence ID" value="EJW75334.1"/>
    <property type="molecule type" value="Genomic_DNA"/>
</dbReference>
<proteinExistence type="predicted"/>
<dbReference type="AlphaFoldDB" id="J9EIW3"/>
<dbReference type="InterPro" id="IPR056459">
    <property type="entry name" value="TPR_DOP1"/>
</dbReference>
<organism evidence="2 3">
    <name type="scientific">Wuchereria bancrofti</name>
    <dbReference type="NCBI Taxonomy" id="6293"/>
    <lineage>
        <taxon>Eukaryota</taxon>
        <taxon>Metazoa</taxon>
        <taxon>Ecdysozoa</taxon>
        <taxon>Nematoda</taxon>
        <taxon>Chromadorea</taxon>
        <taxon>Rhabditida</taxon>
        <taxon>Spirurina</taxon>
        <taxon>Spiruromorpha</taxon>
        <taxon>Filarioidea</taxon>
        <taxon>Onchocercidae</taxon>
        <taxon>Wuchereria</taxon>
    </lineage>
</organism>
<feature type="domain" description="DOP1-like TPR" evidence="1">
    <location>
        <begin position="7"/>
        <end position="145"/>
    </location>
</feature>
<dbReference type="InterPro" id="IPR040314">
    <property type="entry name" value="DOP1"/>
</dbReference>
<dbReference type="GO" id="GO:0005802">
    <property type="term" value="C:trans-Golgi network"/>
    <property type="evidence" value="ECO:0007669"/>
    <property type="project" value="TreeGrafter"/>
</dbReference>
<dbReference type="PANTHER" id="PTHR14042:SF24">
    <property type="entry name" value="PROTEIN DOPEY-1 HOMOLOG"/>
    <property type="match status" value="1"/>
</dbReference>
<sequence>NISGRDKLSINHQIYNSPQHRATLREPYIGMVELRMFLLTVLNALKKHSAEQEQWLTFVVRILPFLDRSLSTFSVHIVEQLCKNLESAVNIAYSPTNDEMHNVSSIKRVPTPCLGISQEKPTYPTNYAIGILETLNMFFHYCLIDNTSQASTTLTLTNVHQPSQVVAVSNPSLASSVMNAIPGTRGATELISNLVKVSPLAIVLMW</sequence>